<dbReference type="EMBL" id="DF820455">
    <property type="protein sequence ID" value="GAK49418.1"/>
    <property type="molecule type" value="Genomic_DNA"/>
</dbReference>
<proteinExistence type="predicted"/>
<dbReference type="HOGENOM" id="CLU_2858598_0_0_0"/>
<reference evidence="1" key="1">
    <citation type="journal article" date="2015" name="PeerJ">
        <title>First genomic representation of candidate bacterial phylum KSB3 points to enhanced environmental sensing as a trigger of wastewater bulking.</title>
        <authorList>
            <person name="Sekiguchi Y."/>
            <person name="Ohashi A."/>
            <person name="Parks D.H."/>
            <person name="Yamauchi T."/>
            <person name="Tyson G.W."/>
            <person name="Hugenholtz P."/>
        </authorList>
    </citation>
    <scope>NUCLEOTIDE SEQUENCE [LARGE SCALE GENOMIC DNA]</scope>
</reference>
<protein>
    <submittedName>
        <fullName evidence="1">Uncharacterized protein</fullName>
    </submittedName>
</protein>
<evidence type="ECO:0000313" key="2">
    <source>
        <dbReference type="Proteomes" id="UP000030700"/>
    </source>
</evidence>
<dbReference type="Proteomes" id="UP000030700">
    <property type="component" value="Unassembled WGS sequence"/>
</dbReference>
<name>A0A0S6VQG7_9BACT</name>
<accession>A0A0S6VQG7</accession>
<gene>
    <name evidence="1" type="ORF">U14_00640</name>
</gene>
<evidence type="ECO:0000313" key="1">
    <source>
        <dbReference type="EMBL" id="GAK49418.1"/>
    </source>
</evidence>
<organism evidence="1">
    <name type="scientific">Candidatus Moduliflexus flocculans</name>
    <dbReference type="NCBI Taxonomy" id="1499966"/>
    <lineage>
        <taxon>Bacteria</taxon>
        <taxon>Candidatus Moduliflexota</taxon>
        <taxon>Candidatus Moduliflexia</taxon>
        <taxon>Candidatus Moduliflexales</taxon>
        <taxon>Candidatus Moduliflexaceae</taxon>
    </lineage>
</organism>
<keyword evidence="2" id="KW-1185">Reference proteome</keyword>
<sequence>MFTYKDIIQMEIDTCTRFVEKINASQSAFTLRMNHDEDSLEFCVGGEVAERFRMKFTPWVEPGEEDHSGQ</sequence>
<dbReference type="AlphaFoldDB" id="A0A0S6VQG7"/>